<dbReference type="InterPro" id="IPR025870">
    <property type="entry name" value="Glyoxalase-like_dom"/>
</dbReference>
<keyword evidence="3" id="KW-1185">Reference proteome</keyword>
<dbReference type="Pfam" id="PF13468">
    <property type="entry name" value="Glyoxalase_3"/>
    <property type="match status" value="1"/>
</dbReference>
<dbReference type="InterPro" id="IPR029068">
    <property type="entry name" value="Glyas_Bleomycin-R_OHBP_Dase"/>
</dbReference>
<proteinExistence type="predicted"/>
<evidence type="ECO:0000313" key="3">
    <source>
        <dbReference type="Proteomes" id="UP001294412"/>
    </source>
</evidence>
<comment type="caution">
    <text evidence="2">The sequence shown here is derived from an EMBL/GenBank/DDBJ whole genome shotgun (WGS) entry which is preliminary data.</text>
</comment>
<gene>
    <name evidence="2" type="ORF">U0C82_08345</name>
</gene>
<feature type="domain" description="Glyoxalase-like" evidence="1">
    <location>
        <begin position="4"/>
        <end position="193"/>
    </location>
</feature>
<name>A0ABU5I197_9HYPH</name>
<reference evidence="2 3" key="1">
    <citation type="submission" date="2023-12" db="EMBL/GenBank/DDBJ databases">
        <title>Description of Novel Strain Fulvimarina sp. 2208YS6-2-32 isolated from Uroteuthis (Photololigo) edulis.</title>
        <authorList>
            <person name="Park J.-S."/>
        </authorList>
    </citation>
    <scope>NUCLEOTIDE SEQUENCE [LARGE SCALE GENOMIC DNA]</scope>
    <source>
        <strain evidence="2 3">2208YS6-2-32</strain>
    </source>
</reference>
<organism evidence="2 3">
    <name type="scientific">Fulvimarina uroteuthidis</name>
    <dbReference type="NCBI Taxonomy" id="3098149"/>
    <lineage>
        <taxon>Bacteria</taxon>
        <taxon>Pseudomonadati</taxon>
        <taxon>Pseudomonadota</taxon>
        <taxon>Alphaproteobacteria</taxon>
        <taxon>Hyphomicrobiales</taxon>
        <taxon>Aurantimonadaceae</taxon>
        <taxon>Fulvimarina</taxon>
    </lineage>
</organism>
<dbReference type="Gene3D" id="3.10.180.10">
    <property type="entry name" value="2,3-Dihydroxybiphenyl 1,2-Dioxygenase, domain 1"/>
    <property type="match status" value="1"/>
</dbReference>
<evidence type="ECO:0000259" key="1">
    <source>
        <dbReference type="Pfam" id="PF13468"/>
    </source>
</evidence>
<dbReference type="EMBL" id="JAXLPB010000002">
    <property type="protein sequence ID" value="MDY8109154.1"/>
    <property type="molecule type" value="Genomic_DNA"/>
</dbReference>
<evidence type="ECO:0000313" key="2">
    <source>
        <dbReference type="EMBL" id="MDY8109154.1"/>
    </source>
</evidence>
<protein>
    <submittedName>
        <fullName evidence="2">VOC family protein</fullName>
    </submittedName>
</protein>
<dbReference type="RefSeq" id="WP_322186608.1">
    <property type="nucleotide sequence ID" value="NZ_JAXLPB010000002.1"/>
</dbReference>
<accession>A0ABU5I197</accession>
<sequence length="281" mass="29671">MRSLDHVVMPFGALGEAQSWFSSLGFTLAPEARHPFGTANACVFFRDGLFIEPLARVDEAACAAADRDGNLFVRRDAALRADPAFGFSALALRSKDALADRDSLGLEGLTEEATLDFGRTLTLPDGSEGKIAFRLAFVKDFGPRTPSLFLCEPRHSFTPDRSRLTVHENGATGLAGLEFATTDIEAAEAYLRAVFAAEGHETEDGSVRFDLDNGFVDLVEVGGADLPALSLNAAFVAVSDPTAARALLDGKGIDFEVEGDSLAVPCPNGAGRVQFIGAAGS</sequence>
<dbReference type="Proteomes" id="UP001294412">
    <property type="component" value="Unassembled WGS sequence"/>
</dbReference>
<dbReference type="SUPFAM" id="SSF54593">
    <property type="entry name" value="Glyoxalase/Bleomycin resistance protein/Dihydroxybiphenyl dioxygenase"/>
    <property type="match status" value="2"/>
</dbReference>